<dbReference type="Pfam" id="PF02653">
    <property type="entry name" value="BPD_transp_2"/>
    <property type="match status" value="1"/>
</dbReference>
<dbReference type="PANTHER" id="PTHR43370">
    <property type="entry name" value="SUGAR ABC TRANSPORTER INTEGRAL MEMBRANE PROTEIN-RELATED"/>
    <property type="match status" value="1"/>
</dbReference>
<accession>A0ABY4YQK0</accession>
<evidence type="ECO:0000256" key="4">
    <source>
        <dbReference type="ARBA" id="ARBA00022989"/>
    </source>
</evidence>
<evidence type="ECO:0000256" key="6">
    <source>
        <dbReference type="SAM" id="Phobius"/>
    </source>
</evidence>
<dbReference type="CDD" id="cd06580">
    <property type="entry name" value="TM_PBP1_transp_TpRbsC_like"/>
    <property type="match status" value="1"/>
</dbReference>
<proteinExistence type="predicted"/>
<protein>
    <submittedName>
        <fullName evidence="7">ABC transporter permease</fullName>
    </submittedName>
</protein>
<evidence type="ECO:0000256" key="3">
    <source>
        <dbReference type="ARBA" id="ARBA00022692"/>
    </source>
</evidence>
<keyword evidence="3 6" id="KW-0812">Transmembrane</keyword>
<keyword evidence="4 6" id="KW-1133">Transmembrane helix</keyword>
<dbReference type="PANTHER" id="PTHR43370:SF1">
    <property type="entry name" value="GUANOSINE ABC TRANSPORTER PERMEASE PROTEIN NUPQ"/>
    <property type="match status" value="1"/>
</dbReference>
<feature type="transmembrane region" description="Helical" evidence="6">
    <location>
        <begin position="408"/>
        <end position="428"/>
    </location>
</feature>
<reference evidence="7" key="1">
    <citation type="submission" date="2022-06" db="EMBL/GenBank/DDBJ databases">
        <title>Ornithinimicrobium HY1793.</title>
        <authorList>
            <person name="Huang Y."/>
        </authorList>
    </citation>
    <scope>NUCLEOTIDE SEQUENCE</scope>
    <source>
        <strain evidence="7">HY1793</strain>
    </source>
</reference>
<dbReference type="Proteomes" id="UP001056455">
    <property type="component" value="Chromosome"/>
</dbReference>
<evidence type="ECO:0000256" key="1">
    <source>
        <dbReference type="ARBA" id="ARBA00004651"/>
    </source>
</evidence>
<name>A0ABY4YQK0_9MICO</name>
<feature type="transmembrane region" description="Helical" evidence="6">
    <location>
        <begin position="109"/>
        <end position="129"/>
    </location>
</feature>
<feature type="transmembrane region" description="Helical" evidence="6">
    <location>
        <begin position="81"/>
        <end position="102"/>
    </location>
</feature>
<feature type="transmembrane region" description="Helical" evidence="6">
    <location>
        <begin position="364"/>
        <end position="387"/>
    </location>
</feature>
<comment type="subcellular location">
    <subcellularLocation>
        <location evidence="1">Cell membrane</location>
        <topology evidence="1">Multi-pass membrane protein</topology>
    </subcellularLocation>
</comment>
<feature type="transmembrane region" description="Helical" evidence="6">
    <location>
        <begin position="33"/>
        <end position="51"/>
    </location>
</feature>
<feature type="transmembrane region" description="Helical" evidence="6">
    <location>
        <begin position="135"/>
        <end position="155"/>
    </location>
</feature>
<evidence type="ECO:0000313" key="7">
    <source>
        <dbReference type="EMBL" id="USQ78780.1"/>
    </source>
</evidence>
<sequence length="440" mass="46277">MTTPVVPVTAGTPVDDVPADGAVLGKISYRIPITYAVLAVFALLGLVGTLIRREGVWSQTTEFQSRYGDQWFTIPNFSVPSLLTVIVLTVLVISAAGYAYLVTAARRTVPVWLHIVVGLAFVLAFLTWAGAGKTSVIPVTSLLAGALALSVPLIFGAMSGIVCERSGVINIAIEGQLLFGAFAAAVVASLATQPYLGLVAAPIAGAMVGGLLAWFAVKYQVNQIIIGVVLNTLVLGLTSFFFSTLLADNRETWNARQPLGVIEIPLLSQIPIIGPVLFRQSILVYLMYAAVIILQIMLFRSRWGLRTRAVGEHPKAADTVGIQVNKRRVWNTILGGAIAGLGGAFFTVGSGLAFGREMSAGNGFIALAAMILGKWNPTGALIAALLFGFSKNLGNVLGTIGSPMPSQLLAMLPYVITIFAVAGLVGRVRAPASNGVPYTK</sequence>
<dbReference type="RefSeq" id="WP_252591575.1">
    <property type="nucleotide sequence ID" value="NZ_CP099489.1"/>
</dbReference>
<organism evidence="7 8">
    <name type="scientific">Ornithinimicrobium faecis</name>
    <dbReference type="NCBI Taxonomy" id="2934158"/>
    <lineage>
        <taxon>Bacteria</taxon>
        <taxon>Bacillati</taxon>
        <taxon>Actinomycetota</taxon>
        <taxon>Actinomycetes</taxon>
        <taxon>Micrococcales</taxon>
        <taxon>Ornithinimicrobiaceae</taxon>
        <taxon>Ornithinimicrobium</taxon>
    </lineage>
</organism>
<feature type="transmembrane region" description="Helical" evidence="6">
    <location>
        <begin position="224"/>
        <end position="247"/>
    </location>
</feature>
<feature type="transmembrane region" description="Helical" evidence="6">
    <location>
        <begin position="167"/>
        <end position="189"/>
    </location>
</feature>
<keyword evidence="5 6" id="KW-0472">Membrane</keyword>
<dbReference type="InterPro" id="IPR001851">
    <property type="entry name" value="ABC_transp_permease"/>
</dbReference>
<feature type="transmembrane region" description="Helical" evidence="6">
    <location>
        <begin position="333"/>
        <end position="352"/>
    </location>
</feature>
<evidence type="ECO:0000313" key="8">
    <source>
        <dbReference type="Proteomes" id="UP001056455"/>
    </source>
</evidence>
<evidence type="ECO:0000256" key="5">
    <source>
        <dbReference type="ARBA" id="ARBA00023136"/>
    </source>
</evidence>
<keyword evidence="2" id="KW-1003">Cell membrane</keyword>
<feature type="transmembrane region" description="Helical" evidence="6">
    <location>
        <begin position="195"/>
        <end position="217"/>
    </location>
</feature>
<evidence type="ECO:0000256" key="2">
    <source>
        <dbReference type="ARBA" id="ARBA00022475"/>
    </source>
</evidence>
<feature type="transmembrane region" description="Helical" evidence="6">
    <location>
        <begin position="282"/>
        <end position="299"/>
    </location>
</feature>
<keyword evidence="8" id="KW-1185">Reference proteome</keyword>
<gene>
    <name evidence="7" type="ORF">NF556_14235</name>
</gene>
<dbReference type="EMBL" id="CP099489">
    <property type="protein sequence ID" value="USQ78780.1"/>
    <property type="molecule type" value="Genomic_DNA"/>
</dbReference>